<evidence type="ECO:0000256" key="8">
    <source>
        <dbReference type="ARBA" id="ARBA00035425"/>
    </source>
</evidence>
<dbReference type="EnsemblMetazoa" id="CapteT201398">
    <property type="protein sequence ID" value="CapteP201398"/>
    <property type="gene ID" value="CapteG201398"/>
</dbReference>
<evidence type="ECO:0000256" key="5">
    <source>
        <dbReference type="ARBA" id="ARBA00023128"/>
    </source>
</evidence>
<evidence type="ECO:0000313" key="11">
    <source>
        <dbReference type="EnsemblMetazoa" id="CapteP201398"/>
    </source>
</evidence>
<dbReference type="AlphaFoldDB" id="R7TH92"/>
<name>R7TH92_CAPTE</name>
<dbReference type="Pfam" id="PF18699">
    <property type="entry name" value="MRPL52"/>
    <property type="match status" value="1"/>
</dbReference>
<dbReference type="FunCoup" id="R7TH92">
    <property type="interactions" value="324"/>
</dbReference>
<evidence type="ECO:0000313" key="12">
    <source>
        <dbReference type="Proteomes" id="UP000014760"/>
    </source>
</evidence>
<evidence type="ECO:0000256" key="9">
    <source>
        <dbReference type="SAM" id="MobiDB-lite"/>
    </source>
</evidence>
<dbReference type="EMBL" id="KB309853">
    <property type="protein sequence ID" value="ELT93178.1"/>
    <property type="molecule type" value="Genomic_DNA"/>
</dbReference>
<comment type="similarity">
    <text evidence="2">Belongs to the mitochondrion-specific ribosomal protein mL52 family.</text>
</comment>
<keyword evidence="12" id="KW-1185">Reference proteome</keyword>
<dbReference type="PANTHER" id="PTHR34090:SF1">
    <property type="entry name" value="LARGE RIBOSOMAL SUBUNIT PROTEIN ML52"/>
    <property type="match status" value="1"/>
</dbReference>
<evidence type="ECO:0000256" key="4">
    <source>
        <dbReference type="ARBA" id="ARBA00022980"/>
    </source>
</evidence>
<evidence type="ECO:0000256" key="6">
    <source>
        <dbReference type="ARBA" id="ARBA00023274"/>
    </source>
</evidence>
<dbReference type="Proteomes" id="UP000014760">
    <property type="component" value="Unassembled WGS sequence"/>
</dbReference>
<keyword evidence="3" id="KW-0809">Transit peptide</keyword>
<keyword evidence="6" id="KW-0687">Ribonucleoprotein</keyword>
<dbReference type="HOGENOM" id="CLU_135844_0_0_1"/>
<evidence type="ECO:0000256" key="1">
    <source>
        <dbReference type="ARBA" id="ARBA00004173"/>
    </source>
</evidence>
<dbReference type="OMA" id="CEFCLIV"/>
<comment type="subcellular location">
    <subcellularLocation>
        <location evidence="1">Mitochondrion</location>
    </subcellularLocation>
</comment>
<keyword evidence="4" id="KW-0689">Ribosomal protein</keyword>
<sequence>MASKQLLVSVMTCWKTQSSRSLSLSASCCVGRQWRMERGLPPKGNEYGPLTEIPDWSYADGRPTPIHKGELRRRERNKVLMTSVVEMLDDMKTGKKIHSEKNKNSLSNRHKNNR</sequence>
<reference evidence="12" key="1">
    <citation type="submission" date="2012-12" db="EMBL/GenBank/DDBJ databases">
        <authorList>
            <person name="Hellsten U."/>
            <person name="Grimwood J."/>
            <person name="Chapman J.A."/>
            <person name="Shapiro H."/>
            <person name="Aerts A."/>
            <person name="Otillar R.P."/>
            <person name="Terry A.Y."/>
            <person name="Boore J.L."/>
            <person name="Simakov O."/>
            <person name="Marletaz F."/>
            <person name="Cho S.-J."/>
            <person name="Edsinger-Gonzales E."/>
            <person name="Havlak P."/>
            <person name="Kuo D.-H."/>
            <person name="Larsson T."/>
            <person name="Lv J."/>
            <person name="Arendt D."/>
            <person name="Savage R."/>
            <person name="Osoegawa K."/>
            <person name="de Jong P."/>
            <person name="Lindberg D.R."/>
            <person name="Seaver E.C."/>
            <person name="Weisblat D.A."/>
            <person name="Putnam N.H."/>
            <person name="Grigoriev I.V."/>
            <person name="Rokhsar D.S."/>
        </authorList>
    </citation>
    <scope>NUCLEOTIDE SEQUENCE</scope>
    <source>
        <strain evidence="12">I ESC-2004</strain>
    </source>
</reference>
<evidence type="ECO:0000256" key="2">
    <source>
        <dbReference type="ARBA" id="ARBA00007232"/>
    </source>
</evidence>
<dbReference type="EMBL" id="AMQN01002689">
    <property type="status" value="NOT_ANNOTATED_CDS"/>
    <property type="molecule type" value="Genomic_DNA"/>
</dbReference>
<evidence type="ECO:0000256" key="7">
    <source>
        <dbReference type="ARBA" id="ARBA00035181"/>
    </source>
</evidence>
<dbReference type="PANTHER" id="PTHR34090">
    <property type="entry name" value="39S RIBOSOMAL PROTEIN L52, MITOCHONDRIAL"/>
    <property type="match status" value="1"/>
</dbReference>
<dbReference type="STRING" id="283909.R7TH92"/>
<accession>R7TH92</accession>
<dbReference type="GO" id="GO:0003735">
    <property type="term" value="F:structural constituent of ribosome"/>
    <property type="evidence" value="ECO:0007669"/>
    <property type="project" value="InterPro"/>
</dbReference>
<gene>
    <name evidence="10" type="ORF">CAPTEDRAFT_201398</name>
</gene>
<protein>
    <recommendedName>
        <fullName evidence="7">Large ribosomal subunit protein mL52</fullName>
    </recommendedName>
    <alternativeName>
        <fullName evidence="8">39S ribosomal protein L52, mitochondrial</fullName>
    </alternativeName>
</protein>
<reference evidence="10 12" key="2">
    <citation type="journal article" date="2013" name="Nature">
        <title>Insights into bilaterian evolution from three spiralian genomes.</title>
        <authorList>
            <person name="Simakov O."/>
            <person name="Marletaz F."/>
            <person name="Cho S.J."/>
            <person name="Edsinger-Gonzales E."/>
            <person name="Havlak P."/>
            <person name="Hellsten U."/>
            <person name="Kuo D.H."/>
            <person name="Larsson T."/>
            <person name="Lv J."/>
            <person name="Arendt D."/>
            <person name="Savage R."/>
            <person name="Osoegawa K."/>
            <person name="de Jong P."/>
            <person name="Grimwood J."/>
            <person name="Chapman J.A."/>
            <person name="Shapiro H."/>
            <person name="Aerts A."/>
            <person name="Otillar R.P."/>
            <person name="Terry A.Y."/>
            <person name="Boore J.L."/>
            <person name="Grigoriev I.V."/>
            <person name="Lindberg D.R."/>
            <person name="Seaver E.C."/>
            <person name="Weisblat D.A."/>
            <person name="Putnam N.H."/>
            <person name="Rokhsar D.S."/>
        </authorList>
    </citation>
    <scope>NUCLEOTIDE SEQUENCE</scope>
    <source>
        <strain evidence="10 12">I ESC-2004</strain>
    </source>
</reference>
<dbReference type="OrthoDB" id="10249237at2759"/>
<reference evidence="11" key="3">
    <citation type="submission" date="2015-06" db="UniProtKB">
        <authorList>
            <consortium name="EnsemblMetazoa"/>
        </authorList>
    </citation>
    <scope>IDENTIFICATION</scope>
</reference>
<evidence type="ECO:0000313" key="10">
    <source>
        <dbReference type="EMBL" id="ELT93178.1"/>
    </source>
</evidence>
<proteinExistence type="inferred from homology"/>
<organism evidence="10">
    <name type="scientific">Capitella teleta</name>
    <name type="common">Polychaete worm</name>
    <dbReference type="NCBI Taxonomy" id="283909"/>
    <lineage>
        <taxon>Eukaryota</taxon>
        <taxon>Metazoa</taxon>
        <taxon>Spiralia</taxon>
        <taxon>Lophotrochozoa</taxon>
        <taxon>Annelida</taxon>
        <taxon>Polychaeta</taxon>
        <taxon>Sedentaria</taxon>
        <taxon>Scolecida</taxon>
        <taxon>Capitellidae</taxon>
        <taxon>Capitella</taxon>
    </lineage>
</organism>
<feature type="compositionally biased region" description="Basic and acidic residues" evidence="9">
    <location>
        <begin position="90"/>
        <end position="103"/>
    </location>
</feature>
<dbReference type="GO" id="GO:0032543">
    <property type="term" value="P:mitochondrial translation"/>
    <property type="evidence" value="ECO:0007669"/>
    <property type="project" value="InterPro"/>
</dbReference>
<keyword evidence="5" id="KW-0496">Mitochondrion</keyword>
<dbReference type="InterPro" id="IPR034596">
    <property type="entry name" value="Ribosomal_mL52"/>
</dbReference>
<evidence type="ECO:0000256" key="3">
    <source>
        <dbReference type="ARBA" id="ARBA00022946"/>
    </source>
</evidence>
<dbReference type="GO" id="GO:0005762">
    <property type="term" value="C:mitochondrial large ribosomal subunit"/>
    <property type="evidence" value="ECO:0007669"/>
    <property type="project" value="InterPro"/>
</dbReference>
<feature type="region of interest" description="Disordered" evidence="9">
    <location>
        <begin position="90"/>
        <end position="114"/>
    </location>
</feature>